<accession>A0A2H0AL36</accession>
<dbReference type="PROSITE" id="PS51061">
    <property type="entry name" value="R3H"/>
    <property type="match status" value="1"/>
</dbReference>
<gene>
    <name evidence="2" type="ORF">COX15_01495</name>
</gene>
<proteinExistence type="predicted"/>
<dbReference type="Gene3D" id="3.30.300.20">
    <property type="match status" value="1"/>
</dbReference>
<comment type="caution">
    <text evidence="2">The sequence shown here is derived from an EMBL/GenBank/DDBJ whole genome shotgun (WGS) entry which is preliminary data.</text>
</comment>
<dbReference type="InterPro" id="IPR015946">
    <property type="entry name" value="KH_dom-like_a/b"/>
</dbReference>
<dbReference type="GO" id="GO:0003723">
    <property type="term" value="F:RNA binding"/>
    <property type="evidence" value="ECO:0007669"/>
    <property type="project" value="InterPro"/>
</dbReference>
<dbReference type="PANTHER" id="PTHR35800:SF1">
    <property type="entry name" value="RNA-BINDING PROTEIN KHPB"/>
    <property type="match status" value="1"/>
</dbReference>
<feature type="domain" description="R3H" evidence="1">
    <location>
        <begin position="77"/>
        <end position="143"/>
    </location>
</feature>
<dbReference type="InterPro" id="IPR001374">
    <property type="entry name" value="R3H_dom"/>
</dbReference>
<dbReference type="Pfam" id="PF01424">
    <property type="entry name" value="R3H"/>
    <property type="match status" value="1"/>
</dbReference>
<evidence type="ECO:0000313" key="3">
    <source>
        <dbReference type="Proteomes" id="UP000230007"/>
    </source>
</evidence>
<organism evidence="2 3">
    <name type="scientific">Candidatus Colwellbacteria bacterium CG23_combo_of_CG06-09_8_20_14_all_42_19</name>
    <dbReference type="NCBI Taxonomy" id="1974541"/>
    <lineage>
        <taxon>Bacteria</taxon>
        <taxon>Candidatus Colwelliibacteriota</taxon>
    </lineage>
</organism>
<evidence type="ECO:0000259" key="1">
    <source>
        <dbReference type="PROSITE" id="PS51061"/>
    </source>
</evidence>
<protein>
    <recommendedName>
        <fullName evidence="1">R3H domain-containing protein</fullName>
    </recommendedName>
</protein>
<dbReference type="SUPFAM" id="SSF82708">
    <property type="entry name" value="R3H domain"/>
    <property type="match status" value="1"/>
</dbReference>
<dbReference type="PANTHER" id="PTHR35800">
    <property type="entry name" value="PROTEIN JAG"/>
    <property type="match status" value="1"/>
</dbReference>
<dbReference type="Gene3D" id="3.30.1370.50">
    <property type="entry name" value="R3H-like domain"/>
    <property type="match status" value="1"/>
</dbReference>
<dbReference type="InterPro" id="IPR036867">
    <property type="entry name" value="R3H_dom_sf"/>
</dbReference>
<evidence type="ECO:0000313" key="2">
    <source>
        <dbReference type="EMBL" id="PIP46126.1"/>
    </source>
</evidence>
<dbReference type="Proteomes" id="UP000230007">
    <property type="component" value="Unassembled WGS sequence"/>
</dbReference>
<dbReference type="EMBL" id="PCSK01000029">
    <property type="protein sequence ID" value="PIP46126.1"/>
    <property type="molecule type" value="Genomic_DNA"/>
</dbReference>
<reference evidence="2 3" key="1">
    <citation type="submission" date="2017-09" db="EMBL/GenBank/DDBJ databases">
        <title>Depth-based differentiation of microbial function through sediment-hosted aquifers and enrichment of novel symbionts in the deep terrestrial subsurface.</title>
        <authorList>
            <person name="Probst A.J."/>
            <person name="Ladd B."/>
            <person name="Jarett J.K."/>
            <person name="Geller-Mcgrath D.E."/>
            <person name="Sieber C.M."/>
            <person name="Emerson J.B."/>
            <person name="Anantharaman K."/>
            <person name="Thomas B.C."/>
            <person name="Malmstrom R."/>
            <person name="Stieglmeier M."/>
            <person name="Klingl A."/>
            <person name="Woyke T."/>
            <person name="Ryan C.M."/>
            <person name="Banfield J.F."/>
        </authorList>
    </citation>
    <scope>NUCLEOTIDE SEQUENCE [LARGE SCALE GENOMIC DNA]</scope>
    <source>
        <strain evidence="2">CG23_combo_of_CG06-09_8_20_14_all_42_19</strain>
    </source>
</reference>
<name>A0A2H0AL36_9BACT</name>
<sequence length="143" mass="16322">MESLKEQVSKLVELMGFSKFEIETDSQNKNFSINLEDEAVNAVRLPMLVLNINRIVRLIAKKNGVYPVIVDINNYRKEREKLIVELARAAARRAVVTKEPVHLPAMNAYERRLIHTELSMRPDVATESVGEGRNRYVTVKATT</sequence>
<dbReference type="SMART" id="SM00393">
    <property type="entry name" value="R3H"/>
    <property type="match status" value="1"/>
</dbReference>
<dbReference type="InterPro" id="IPR039247">
    <property type="entry name" value="KhpB"/>
</dbReference>
<dbReference type="AlphaFoldDB" id="A0A2H0AL36"/>